<dbReference type="Gene3D" id="3.50.4.10">
    <property type="entry name" value="Hepatocyte Growth Factor"/>
    <property type="match status" value="1"/>
</dbReference>
<dbReference type="PANTHER" id="PTHR46873:SF2">
    <property type="entry name" value="PPIASE CYCLOPHILIN-TYPE DOMAIN-CONTAINING PROTEIN"/>
    <property type="match status" value="1"/>
</dbReference>
<accession>A0AAV8UGB6</accession>
<dbReference type="PANTHER" id="PTHR46873">
    <property type="entry name" value="EXPRESSED PROTEIN"/>
    <property type="match status" value="1"/>
</dbReference>
<sequence>MGRRQSDSSFGRFALLILFVIGAISCYAAYLCFSIVFRPSSVESLGFTIGDGLKKKNRGGGREEEGCCEGVEHMELWGDAVKWGSNFKVNSSKDCCLACKGMCDDGHCLCNSWVFCGDKHACGSHFGECWLKRQIDILDPAIRDSGDHVMWTSGLVFGKEKGIIQLETEYGVMRIKLLPDCAPRSVASIIEMLRLRHCVGCHFYRAESRGKSWDSEGNHVQHYSYGPPFALIQGTLGSVGTTFKDLPTEFCPGIKRGSVAWVGSGPEFFISLANHDEWQKVYAVFGYLLPEDMEVAEIIAQLPTKREVWSNIDVDVLENPVPLRLGRMKNVTGS</sequence>
<dbReference type="Pfam" id="PF00160">
    <property type="entry name" value="Pro_isomerase"/>
    <property type="match status" value="1"/>
</dbReference>
<evidence type="ECO:0000313" key="2">
    <source>
        <dbReference type="EMBL" id="KAJ8900332.1"/>
    </source>
</evidence>
<name>A0AAV8UGB6_9ROSI</name>
<evidence type="ECO:0000313" key="3">
    <source>
        <dbReference type="Proteomes" id="UP001159364"/>
    </source>
</evidence>
<organism evidence="2 3">
    <name type="scientific">Erythroxylum novogranatense</name>
    <dbReference type="NCBI Taxonomy" id="1862640"/>
    <lineage>
        <taxon>Eukaryota</taxon>
        <taxon>Viridiplantae</taxon>
        <taxon>Streptophyta</taxon>
        <taxon>Embryophyta</taxon>
        <taxon>Tracheophyta</taxon>
        <taxon>Spermatophyta</taxon>
        <taxon>Magnoliopsida</taxon>
        <taxon>eudicotyledons</taxon>
        <taxon>Gunneridae</taxon>
        <taxon>Pentapetalae</taxon>
        <taxon>rosids</taxon>
        <taxon>fabids</taxon>
        <taxon>Malpighiales</taxon>
        <taxon>Erythroxylaceae</taxon>
        <taxon>Erythroxylum</taxon>
    </lineage>
</organism>
<reference evidence="2 3" key="1">
    <citation type="submission" date="2021-09" db="EMBL/GenBank/DDBJ databases">
        <title>Genomic insights and catalytic innovation underlie evolution of tropane alkaloids biosynthesis.</title>
        <authorList>
            <person name="Wang Y.-J."/>
            <person name="Tian T."/>
            <person name="Huang J.-P."/>
            <person name="Huang S.-X."/>
        </authorList>
    </citation>
    <scope>NUCLEOTIDE SEQUENCE [LARGE SCALE GENOMIC DNA]</scope>
    <source>
        <strain evidence="2">KIB-2018</strain>
        <tissue evidence="2">Leaf</tissue>
    </source>
</reference>
<dbReference type="InterPro" id="IPR029000">
    <property type="entry name" value="Cyclophilin-like_dom_sf"/>
</dbReference>
<dbReference type="Gene3D" id="2.40.100.10">
    <property type="entry name" value="Cyclophilin-like"/>
    <property type="match status" value="1"/>
</dbReference>
<gene>
    <name evidence="2" type="ORF">K2173_024972</name>
</gene>
<comment type="caution">
    <text evidence="2">The sequence shown here is derived from an EMBL/GenBank/DDBJ whole genome shotgun (WGS) entry which is preliminary data.</text>
</comment>
<dbReference type="EMBL" id="JAIWQS010000008">
    <property type="protein sequence ID" value="KAJ8900332.1"/>
    <property type="molecule type" value="Genomic_DNA"/>
</dbReference>
<dbReference type="InterPro" id="IPR002130">
    <property type="entry name" value="Cyclophilin-type_PPIase_dom"/>
</dbReference>
<feature type="domain" description="PPIase cyclophilin-type" evidence="1">
    <location>
        <begin position="164"/>
        <end position="315"/>
    </location>
</feature>
<dbReference type="PROSITE" id="PS51257">
    <property type="entry name" value="PROKAR_LIPOPROTEIN"/>
    <property type="match status" value="1"/>
</dbReference>
<proteinExistence type="predicted"/>
<protein>
    <recommendedName>
        <fullName evidence="1">PPIase cyclophilin-type domain-containing protein</fullName>
    </recommendedName>
</protein>
<dbReference type="GO" id="GO:0003755">
    <property type="term" value="F:peptidyl-prolyl cis-trans isomerase activity"/>
    <property type="evidence" value="ECO:0007669"/>
    <property type="project" value="InterPro"/>
</dbReference>
<dbReference type="FunFam" id="2.40.100.10:FF:000086">
    <property type="entry name" value="Predicted protein"/>
    <property type="match status" value="1"/>
</dbReference>
<dbReference type="SUPFAM" id="SSF50891">
    <property type="entry name" value="Cyclophilin-like"/>
    <property type="match status" value="1"/>
</dbReference>
<keyword evidence="3" id="KW-1185">Reference proteome</keyword>
<dbReference type="AlphaFoldDB" id="A0AAV8UGB6"/>
<dbReference type="Proteomes" id="UP001159364">
    <property type="component" value="Linkage Group LG08"/>
</dbReference>
<evidence type="ECO:0000259" key="1">
    <source>
        <dbReference type="Pfam" id="PF00160"/>
    </source>
</evidence>